<evidence type="ECO:0000256" key="13">
    <source>
        <dbReference type="SAM" id="SignalP"/>
    </source>
</evidence>
<accession>A0A3N0XNH1</accession>
<keyword evidence="7" id="KW-0297">G-protein coupled receptor</keyword>
<evidence type="ECO:0000256" key="11">
    <source>
        <dbReference type="ARBA" id="ARBA00023224"/>
    </source>
</evidence>
<keyword evidence="16" id="KW-1185">Reference proteome</keyword>
<dbReference type="InterPro" id="IPR017452">
    <property type="entry name" value="GPCR_Rhodpsn_7TM"/>
</dbReference>
<dbReference type="Pfam" id="PF13306">
    <property type="entry name" value="LRR_5"/>
    <property type="match status" value="1"/>
</dbReference>
<evidence type="ECO:0000259" key="14">
    <source>
        <dbReference type="PROSITE" id="PS50262"/>
    </source>
</evidence>
<dbReference type="PRINTS" id="PR00373">
    <property type="entry name" value="GLYCHORMONER"/>
</dbReference>
<feature type="transmembrane region" description="Helical" evidence="12">
    <location>
        <begin position="358"/>
        <end position="382"/>
    </location>
</feature>
<feature type="transmembrane region" description="Helical" evidence="12">
    <location>
        <begin position="487"/>
        <end position="512"/>
    </location>
</feature>
<dbReference type="SUPFAM" id="SSF52058">
    <property type="entry name" value="L domain-like"/>
    <property type="match status" value="1"/>
</dbReference>
<dbReference type="InterPro" id="IPR001611">
    <property type="entry name" value="Leu-rich_rpt"/>
</dbReference>
<keyword evidence="6 12" id="KW-1133">Transmembrane helix</keyword>
<gene>
    <name evidence="15" type="ORF">DPX16_22043</name>
</gene>
<dbReference type="InterPro" id="IPR032675">
    <property type="entry name" value="LRR_dom_sf"/>
</dbReference>
<sequence>MIKRMVLLMMLCFSLDWSILHTEGMFAGSHFCSFNATTRSFFCLGNKVHEMPRNIPKNTTFVEIKLTQISVFRRAALSELHELKRIVVSENGALEQIEAFAFSNLTELQEITITKSKNLMMHKDAFWRLPKLRYLDLQDNMHIERIPSNAFLGLTSATITELRLTKNGICEIDSYAFNGTKIEKLFLMGNQQLNHIHSYAFIGAEGPIVLDISRTAVHTLPESMLRTLKLLTAVSVYSLRRLPSLELFTELTQANLTYPSHCCAFKNFKKHKSVKNQMCNDPGALRLEPDFFEDHCKDVIEVTCYPTPDAFNPCEDIMGFTFLRLLIWFISILAIVGNVVVLLVLLTSHYKLTVPRFLMCHLAFADLCMGIYLLLIAGADIYTQSHYYNYGIDWQTGAGCHVAGFFTVFSSELSVYTLTAITLERWYTITYAMQLERKLRLRHACAVMAAGWIFALLTALMPMLGVSSYRKTSICLPMDVETVLSQGYVVLLLLLNVAAFLVVCVCYMRIYLTVHNPAFIPANADMRIAKRMAVLIFTDFLCMAPISFFAISAALKLPLITVSHAKVLLVLFYPINSCSNPFLYSFLTKTFKRDFFTLTSRFGCFKTRAHIYRTEISLGENGAMVPSPKTSDGTLYSLVHIAQVH</sequence>
<dbReference type="EMBL" id="RJVU01067793">
    <property type="protein sequence ID" value="ROI81808.1"/>
    <property type="molecule type" value="Genomic_DNA"/>
</dbReference>
<feature type="transmembrane region" description="Helical" evidence="12">
    <location>
        <begin position="533"/>
        <end position="555"/>
    </location>
</feature>
<dbReference type="InterPro" id="IPR000276">
    <property type="entry name" value="GPCR_Rhodpsn"/>
</dbReference>
<dbReference type="GO" id="GO:0009755">
    <property type="term" value="P:hormone-mediated signaling pathway"/>
    <property type="evidence" value="ECO:0007669"/>
    <property type="project" value="TreeGrafter"/>
</dbReference>
<evidence type="ECO:0000256" key="7">
    <source>
        <dbReference type="ARBA" id="ARBA00023040"/>
    </source>
</evidence>
<evidence type="ECO:0000313" key="16">
    <source>
        <dbReference type="Proteomes" id="UP000281406"/>
    </source>
</evidence>
<keyword evidence="2" id="KW-1003">Cell membrane</keyword>
<dbReference type="Gene3D" id="1.20.1070.10">
    <property type="entry name" value="Rhodopsin 7-helix transmembrane proteins"/>
    <property type="match status" value="1"/>
</dbReference>
<protein>
    <submittedName>
        <fullName evidence="15">Follicle-stimulating hormone receptor</fullName>
    </submittedName>
</protein>
<keyword evidence="11" id="KW-0807">Transducer</keyword>
<proteinExistence type="predicted"/>
<evidence type="ECO:0000256" key="8">
    <source>
        <dbReference type="ARBA" id="ARBA00023136"/>
    </source>
</evidence>
<dbReference type="GO" id="GO:0008584">
    <property type="term" value="P:male gonad development"/>
    <property type="evidence" value="ECO:0007669"/>
    <property type="project" value="TreeGrafter"/>
</dbReference>
<feature type="domain" description="G-protein coupled receptors family 1 profile" evidence="14">
    <location>
        <begin position="337"/>
        <end position="584"/>
    </location>
</feature>
<evidence type="ECO:0000256" key="10">
    <source>
        <dbReference type="ARBA" id="ARBA00023170"/>
    </source>
</evidence>
<dbReference type="PANTHER" id="PTHR24372">
    <property type="entry name" value="GLYCOPROTEIN HORMONE RECEPTOR"/>
    <property type="match status" value="1"/>
</dbReference>
<evidence type="ECO:0000256" key="4">
    <source>
        <dbReference type="ARBA" id="ARBA00022692"/>
    </source>
</evidence>
<evidence type="ECO:0000256" key="5">
    <source>
        <dbReference type="ARBA" id="ARBA00022737"/>
    </source>
</evidence>
<evidence type="ECO:0000256" key="1">
    <source>
        <dbReference type="ARBA" id="ARBA00004651"/>
    </source>
</evidence>
<keyword evidence="5" id="KW-0677">Repeat</keyword>
<dbReference type="GO" id="GO:0004963">
    <property type="term" value="F:follicle-stimulating hormone receptor activity"/>
    <property type="evidence" value="ECO:0007669"/>
    <property type="project" value="TreeGrafter"/>
</dbReference>
<keyword evidence="4 12" id="KW-0812">Transmembrane</keyword>
<evidence type="ECO:0000256" key="9">
    <source>
        <dbReference type="ARBA" id="ARBA00023157"/>
    </source>
</evidence>
<dbReference type="PROSITE" id="PS51450">
    <property type="entry name" value="LRR"/>
    <property type="match status" value="1"/>
</dbReference>
<dbReference type="PRINTS" id="PR00237">
    <property type="entry name" value="GPCRRHODOPSN"/>
</dbReference>
<organism evidence="15 16">
    <name type="scientific">Anabarilius grahami</name>
    <name type="common">Kanglang fish</name>
    <name type="synonym">Barilius grahami</name>
    <dbReference type="NCBI Taxonomy" id="495550"/>
    <lineage>
        <taxon>Eukaryota</taxon>
        <taxon>Metazoa</taxon>
        <taxon>Chordata</taxon>
        <taxon>Craniata</taxon>
        <taxon>Vertebrata</taxon>
        <taxon>Euteleostomi</taxon>
        <taxon>Actinopterygii</taxon>
        <taxon>Neopterygii</taxon>
        <taxon>Teleostei</taxon>
        <taxon>Ostariophysi</taxon>
        <taxon>Cypriniformes</taxon>
        <taxon>Xenocyprididae</taxon>
        <taxon>Xenocypridinae</taxon>
        <taxon>Xenocypridinae incertae sedis</taxon>
        <taxon>Anabarilius</taxon>
    </lineage>
</organism>
<keyword evidence="3" id="KW-0433">Leucine-rich repeat</keyword>
<dbReference type="SUPFAM" id="SSF81321">
    <property type="entry name" value="Family A G protein-coupled receptor-like"/>
    <property type="match status" value="1"/>
</dbReference>
<reference evidence="15 16" key="1">
    <citation type="submission" date="2018-10" db="EMBL/GenBank/DDBJ databases">
        <title>Genome assembly for a Yunnan-Guizhou Plateau 3E fish, Anabarilius grahami (Regan), and its evolutionary and genetic applications.</title>
        <authorList>
            <person name="Jiang W."/>
        </authorList>
    </citation>
    <scope>NUCLEOTIDE SEQUENCE [LARGE SCALE GENOMIC DNA]</scope>
    <source>
        <strain evidence="15">AG-KIZ</strain>
        <tissue evidence="15">Muscle</tissue>
    </source>
</reference>
<dbReference type="GO" id="GO:0008528">
    <property type="term" value="F:G protein-coupled peptide receptor activity"/>
    <property type="evidence" value="ECO:0007669"/>
    <property type="project" value="TreeGrafter"/>
</dbReference>
<evidence type="ECO:0000256" key="12">
    <source>
        <dbReference type="SAM" id="Phobius"/>
    </source>
</evidence>
<feature type="transmembrane region" description="Helical" evidence="12">
    <location>
        <begin position="444"/>
        <end position="467"/>
    </location>
</feature>
<name>A0A3N0XNH1_ANAGA</name>
<dbReference type="InterPro" id="IPR026906">
    <property type="entry name" value="LRR_5"/>
</dbReference>
<evidence type="ECO:0000256" key="6">
    <source>
        <dbReference type="ARBA" id="ARBA00022989"/>
    </source>
</evidence>
<keyword evidence="8 12" id="KW-0472">Membrane</keyword>
<evidence type="ECO:0000256" key="2">
    <source>
        <dbReference type="ARBA" id="ARBA00022475"/>
    </source>
</evidence>
<feature type="signal peptide" evidence="13">
    <location>
        <begin position="1"/>
        <end position="22"/>
    </location>
</feature>
<feature type="transmembrane region" description="Helical" evidence="12">
    <location>
        <begin position="567"/>
        <end position="587"/>
    </location>
</feature>
<dbReference type="PANTHER" id="PTHR24372:SF5">
    <property type="entry name" value="FOLLICLE-STIMULATING HORMONE RECEPTOR"/>
    <property type="match status" value="1"/>
</dbReference>
<dbReference type="CDD" id="cd15136">
    <property type="entry name" value="7tmA_Glyco_hormone_R"/>
    <property type="match status" value="1"/>
</dbReference>
<dbReference type="Proteomes" id="UP000281406">
    <property type="component" value="Unassembled WGS sequence"/>
</dbReference>
<keyword evidence="13" id="KW-0732">Signal</keyword>
<dbReference type="InterPro" id="IPR002131">
    <property type="entry name" value="Gphrmn_rcpt_fam"/>
</dbReference>
<comment type="subcellular location">
    <subcellularLocation>
        <location evidence="1">Cell membrane</location>
        <topology evidence="1">Multi-pass membrane protein</topology>
    </subcellularLocation>
</comment>
<feature type="chain" id="PRO_5017934409" evidence="13">
    <location>
        <begin position="23"/>
        <end position="645"/>
    </location>
</feature>
<dbReference type="PROSITE" id="PS50262">
    <property type="entry name" value="G_PROTEIN_RECEP_F1_2"/>
    <property type="match status" value="1"/>
</dbReference>
<evidence type="ECO:0000313" key="15">
    <source>
        <dbReference type="EMBL" id="ROI81808.1"/>
    </source>
</evidence>
<feature type="transmembrane region" description="Helical" evidence="12">
    <location>
        <begin position="402"/>
        <end position="423"/>
    </location>
</feature>
<evidence type="ECO:0000256" key="3">
    <source>
        <dbReference type="ARBA" id="ARBA00022614"/>
    </source>
</evidence>
<comment type="caution">
    <text evidence="15">The sequence shown here is derived from an EMBL/GenBank/DDBJ whole genome shotgun (WGS) entry which is preliminary data.</text>
</comment>
<dbReference type="OrthoDB" id="5981530at2759"/>
<dbReference type="Gene3D" id="3.80.10.10">
    <property type="entry name" value="Ribonuclease Inhibitor"/>
    <property type="match status" value="2"/>
</dbReference>
<dbReference type="GO" id="GO:0007189">
    <property type="term" value="P:adenylate cyclase-activating G protein-coupled receptor signaling pathway"/>
    <property type="evidence" value="ECO:0007669"/>
    <property type="project" value="TreeGrafter"/>
</dbReference>
<dbReference type="GO" id="GO:0005886">
    <property type="term" value="C:plasma membrane"/>
    <property type="evidence" value="ECO:0007669"/>
    <property type="project" value="UniProtKB-SubCell"/>
</dbReference>
<dbReference type="PROSITE" id="PS00237">
    <property type="entry name" value="G_PROTEIN_RECEP_F1_1"/>
    <property type="match status" value="1"/>
</dbReference>
<keyword evidence="9" id="KW-1015">Disulfide bond</keyword>
<dbReference type="Pfam" id="PF00001">
    <property type="entry name" value="7tm_1"/>
    <property type="match status" value="1"/>
</dbReference>
<keyword evidence="10 15" id="KW-0675">Receptor</keyword>
<dbReference type="AlphaFoldDB" id="A0A3N0XNH1"/>
<feature type="transmembrane region" description="Helical" evidence="12">
    <location>
        <begin position="325"/>
        <end position="346"/>
    </location>
</feature>
<dbReference type="FunFam" id="1.20.1070.10:FF:000019">
    <property type="entry name" value="Lutropin-choriogonadotropic hormone receptor"/>
    <property type="match status" value="1"/>
</dbReference>